<evidence type="ECO:0000259" key="4">
    <source>
        <dbReference type="Pfam" id="PF00561"/>
    </source>
</evidence>
<dbReference type="PANTHER" id="PTHR46197">
    <property type="entry name" value="PROTEIN ABHD14B-LIKE"/>
    <property type="match status" value="1"/>
</dbReference>
<sequence>MKDNFVNVKGAKIHFIEEGEGKPFLLFHGARFNAYTWVETGTVSAISSAGFKAISVDFPGFGKSQNGDFDSLSSFIKDFMDTMNIQKAYLLGASMGGEAVLGFAVDNPKMVEGLVLVGAVGVPSYESRLKNLDGKPILLIWGEKDSVSPRRNAEIVLNHVKSAKFIIVGKQHACYLDDAKKFNEEIIKFLKGE</sequence>
<dbReference type="GeneID" id="42801880"/>
<evidence type="ECO:0000313" key="6">
    <source>
        <dbReference type="EMBL" id="QGR17732.1"/>
    </source>
</evidence>
<dbReference type="GO" id="GO:0016787">
    <property type="term" value="F:hydrolase activity"/>
    <property type="evidence" value="ECO:0007669"/>
    <property type="project" value="UniProtKB-KW"/>
</dbReference>
<dbReference type="AlphaFoldDB" id="A0A650CIU7"/>
<dbReference type="InterPro" id="IPR000073">
    <property type="entry name" value="AB_hydrolase_1"/>
</dbReference>
<dbReference type="Proteomes" id="UP000582213">
    <property type="component" value="Unassembled WGS sequence"/>
</dbReference>
<accession>A0A650CIU7</accession>
<dbReference type="KEGG" id="soh:D1869_11515"/>
<dbReference type="Gene3D" id="3.40.50.1820">
    <property type="entry name" value="alpha/beta hydrolase"/>
    <property type="match status" value="1"/>
</dbReference>
<reference evidence="6 7" key="1">
    <citation type="submission" date="2019-10" db="EMBL/GenBank/DDBJ databases">
        <title>Genome Sequences from Six Type Strain Members of the Archaeal Family Sulfolobaceae: Acidianus ambivalens, Acidianus infernus, Metallosphaera prunae, Stygiolobus azoricus, Sulfolobus metallicus, and Sulfurisphaera ohwakuensis.</title>
        <authorList>
            <person name="Counts J.A."/>
            <person name="Kelly R.M."/>
        </authorList>
    </citation>
    <scope>NUCLEOTIDE SEQUENCE [LARGE SCALE GENOMIC DNA]</scope>
    <source>
        <strain evidence="6 7">TA-1</strain>
    </source>
</reference>
<evidence type="ECO:0000256" key="1">
    <source>
        <dbReference type="ARBA" id="ARBA00004496"/>
    </source>
</evidence>
<proteinExistence type="inferred from homology"/>
<dbReference type="PANTHER" id="PTHR46197:SF3">
    <property type="entry name" value="AB HYDROLASE-1 DOMAIN-CONTAINING PROTEIN"/>
    <property type="match status" value="1"/>
</dbReference>
<gene>
    <name evidence="6" type="ORF">D1869_11515</name>
    <name evidence="5" type="ORF">HNQ62_001178</name>
</gene>
<protein>
    <submittedName>
        <fullName evidence="6">Alpha/beta fold hydrolase</fullName>
    </submittedName>
    <submittedName>
        <fullName evidence="5">Pimeloyl-ACP methyl ester carboxylesterase</fullName>
    </submittedName>
</protein>
<dbReference type="EMBL" id="CP045484">
    <property type="protein sequence ID" value="QGR17732.1"/>
    <property type="molecule type" value="Genomic_DNA"/>
</dbReference>
<keyword evidence="6" id="KW-0378">Hydrolase</keyword>
<dbReference type="SUPFAM" id="SSF53474">
    <property type="entry name" value="alpha/beta-Hydrolases"/>
    <property type="match status" value="1"/>
</dbReference>
<name>A0A650CIU7_SULOH</name>
<comment type="subcellular location">
    <subcellularLocation>
        <location evidence="1">Cytoplasm</location>
    </subcellularLocation>
</comment>
<dbReference type="RefSeq" id="WP_156015199.1">
    <property type="nucleotide sequence ID" value="NZ_CP045484.1"/>
</dbReference>
<dbReference type="EMBL" id="JACHFY010000004">
    <property type="protein sequence ID" value="MBB5253417.1"/>
    <property type="molecule type" value="Genomic_DNA"/>
</dbReference>
<evidence type="ECO:0000313" key="7">
    <source>
        <dbReference type="Proteomes" id="UP000427373"/>
    </source>
</evidence>
<keyword evidence="7" id="KW-1185">Reference proteome</keyword>
<organism evidence="6 7">
    <name type="scientific">Sulfurisphaera ohwakuensis</name>
    <dbReference type="NCBI Taxonomy" id="69656"/>
    <lineage>
        <taxon>Archaea</taxon>
        <taxon>Thermoproteota</taxon>
        <taxon>Thermoprotei</taxon>
        <taxon>Sulfolobales</taxon>
        <taxon>Sulfolobaceae</taxon>
        <taxon>Sulfurisphaera</taxon>
    </lineage>
</organism>
<reference evidence="5 8" key="2">
    <citation type="submission" date="2020-08" db="EMBL/GenBank/DDBJ databases">
        <title>Genomic Encyclopedia of Type Strains, Phase IV (KMG-IV): sequencing the most valuable type-strain genomes for metagenomic binning, comparative biology and taxonomic classification.</title>
        <authorList>
            <person name="Goeker M."/>
        </authorList>
    </citation>
    <scope>NUCLEOTIDE SEQUENCE [LARGE SCALE GENOMIC DNA]</scope>
    <source>
        <strain evidence="5 8">DSM 12421</strain>
    </source>
</reference>
<comment type="similarity">
    <text evidence="3">Belongs to the AB hydrolase superfamily. ABHD14 family.</text>
</comment>
<dbReference type="Pfam" id="PF00561">
    <property type="entry name" value="Abhydrolase_1"/>
    <property type="match status" value="1"/>
</dbReference>
<evidence type="ECO:0000256" key="2">
    <source>
        <dbReference type="ARBA" id="ARBA00022490"/>
    </source>
</evidence>
<evidence type="ECO:0000313" key="5">
    <source>
        <dbReference type="EMBL" id="MBB5253417.1"/>
    </source>
</evidence>
<dbReference type="Proteomes" id="UP000427373">
    <property type="component" value="Chromosome"/>
</dbReference>
<dbReference type="OrthoDB" id="7531at2157"/>
<keyword evidence="2" id="KW-0963">Cytoplasm</keyword>
<evidence type="ECO:0000313" key="8">
    <source>
        <dbReference type="Proteomes" id="UP000582213"/>
    </source>
</evidence>
<dbReference type="GO" id="GO:0005737">
    <property type="term" value="C:cytoplasm"/>
    <property type="evidence" value="ECO:0007669"/>
    <property type="project" value="UniProtKB-SubCell"/>
</dbReference>
<feature type="domain" description="AB hydrolase-1" evidence="4">
    <location>
        <begin position="22"/>
        <end position="119"/>
    </location>
</feature>
<evidence type="ECO:0000256" key="3">
    <source>
        <dbReference type="ARBA" id="ARBA00037942"/>
    </source>
</evidence>
<dbReference type="InterPro" id="IPR029058">
    <property type="entry name" value="AB_hydrolase_fold"/>
</dbReference>